<dbReference type="CDD" id="cd00085">
    <property type="entry name" value="HNHc"/>
    <property type="match status" value="1"/>
</dbReference>
<comment type="caution">
    <text evidence="2">The sequence shown here is derived from an EMBL/GenBank/DDBJ whole genome shotgun (WGS) entry which is preliminary data.</text>
</comment>
<dbReference type="Gene3D" id="3.40.50.300">
    <property type="entry name" value="P-loop containing nucleotide triphosphate hydrolases"/>
    <property type="match status" value="1"/>
</dbReference>
<feature type="coiled-coil region" evidence="1">
    <location>
        <begin position="96"/>
        <end position="123"/>
    </location>
</feature>
<keyword evidence="3" id="KW-1185">Reference proteome</keyword>
<reference evidence="3" key="1">
    <citation type="journal article" date="2019" name="Int. J. Syst. Evol. Microbiol.">
        <title>The Global Catalogue of Microorganisms (GCM) 10K type strain sequencing project: providing services to taxonomists for standard genome sequencing and annotation.</title>
        <authorList>
            <consortium name="The Broad Institute Genomics Platform"/>
            <consortium name="The Broad Institute Genome Sequencing Center for Infectious Disease"/>
            <person name="Wu L."/>
            <person name="Ma J."/>
        </authorList>
    </citation>
    <scope>NUCLEOTIDE SEQUENCE [LARGE SCALE GENOMIC DNA]</scope>
    <source>
        <strain evidence="3">CCUG 58938</strain>
    </source>
</reference>
<dbReference type="InterPro" id="IPR003615">
    <property type="entry name" value="HNH_nuc"/>
</dbReference>
<dbReference type="EMBL" id="JBHTKA010000002">
    <property type="protein sequence ID" value="MFD0999690.1"/>
    <property type="molecule type" value="Genomic_DNA"/>
</dbReference>
<dbReference type="RefSeq" id="WP_377578601.1">
    <property type="nucleotide sequence ID" value="NZ_JBHTKA010000002.1"/>
</dbReference>
<protein>
    <recommendedName>
        <fullName evidence="4">HNH endonuclease</fullName>
    </recommendedName>
</protein>
<dbReference type="Proteomes" id="UP001597112">
    <property type="component" value="Unassembled WGS sequence"/>
</dbReference>
<name>A0ABW3K2N1_9BACT</name>
<evidence type="ECO:0000313" key="3">
    <source>
        <dbReference type="Proteomes" id="UP001597112"/>
    </source>
</evidence>
<sequence>MSGSLRPSIPQTTVKALFARSGNRCALCQCTIIELPHSEGGKVVSIAKIAHINAISIDGPRGMPGPTKKELNKYDNLILVCANCHDKIDQQEVTYSAQELKRIKRAHENNNELQNARMSQEKAHLIIQKHSAEIIYAYEESTKLFVTGDYIINHEPVLITNERIAELLENNIQIVGGSGRGKSLFAKAVAMKIVQQGNVPLLIEAIQFVNQIDQDVEKRSSLTTLTLREVDEACTVLEKKIVLIIDGYNECPPNLAVKLNLWILAFVNRHQARVIITTQHSVKGLDELNFLEIEVPAPSIDIKKEIARRNSSLPNLDRTDALLAAVKTGLEAKLIGEVASVISLEASRFEIFDLYARHRLGKNTQLGITALSSVAKFLYDRITFSLSARDFDRLMSVQQNTGYLFDSGLLVNRAGRVYFGHELFFNAFAAEAVVRDANGDLKKLIKALSLPKHNEQRVLILGAIDDYPLLDSVLAATQDFNVIEACLDGDCGGYAKQWAQQKCIELFSKVKMEIANLSFKITDTAEKKPGPSAVETFMFRVLIHENSAYPWTQQEITFIHALPLVLVNGKCIHEIFEVFQQTDEVLSREFTRLRPEAIEKRISLRSDMFQEAYLRFYSSIETSASMIAKNFNNGGWSMMELIPSPLLLEYVKKGLMQMILRMASCIY</sequence>
<organism evidence="2 3">
    <name type="scientific">Ohtaekwangia kribbensis</name>
    <dbReference type="NCBI Taxonomy" id="688913"/>
    <lineage>
        <taxon>Bacteria</taxon>
        <taxon>Pseudomonadati</taxon>
        <taxon>Bacteroidota</taxon>
        <taxon>Cytophagia</taxon>
        <taxon>Cytophagales</taxon>
        <taxon>Fulvivirgaceae</taxon>
        <taxon>Ohtaekwangia</taxon>
    </lineage>
</organism>
<dbReference type="SUPFAM" id="SSF52540">
    <property type="entry name" value="P-loop containing nucleoside triphosphate hydrolases"/>
    <property type="match status" value="1"/>
</dbReference>
<dbReference type="InterPro" id="IPR027417">
    <property type="entry name" value="P-loop_NTPase"/>
</dbReference>
<evidence type="ECO:0000313" key="2">
    <source>
        <dbReference type="EMBL" id="MFD0999690.1"/>
    </source>
</evidence>
<evidence type="ECO:0008006" key="4">
    <source>
        <dbReference type="Google" id="ProtNLM"/>
    </source>
</evidence>
<accession>A0ABW3K2N1</accession>
<gene>
    <name evidence="2" type="ORF">ACFQ21_10245</name>
</gene>
<keyword evidence="1" id="KW-0175">Coiled coil</keyword>
<proteinExistence type="predicted"/>
<evidence type="ECO:0000256" key="1">
    <source>
        <dbReference type="SAM" id="Coils"/>
    </source>
</evidence>